<gene>
    <name evidence="1" type="ORF">ACFSC7_14810</name>
</gene>
<keyword evidence="2" id="KW-1185">Reference proteome</keyword>
<organism evidence="1 2">
    <name type="scientific">Roseibium aestuarii</name>
    <dbReference type="NCBI Taxonomy" id="2600299"/>
    <lineage>
        <taxon>Bacteria</taxon>
        <taxon>Pseudomonadati</taxon>
        <taxon>Pseudomonadota</taxon>
        <taxon>Alphaproteobacteria</taxon>
        <taxon>Hyphomicrobiales</taxon>
        <taxon>Stappiaceae</taxon>
        <taxon>Roseibium</taxon>
    </lineage>
</organism>
<name>A0ABW4JZ91_9HYPH</name>
<sequence>MFQRDFTQGNTFAIPGFRAKAAGKIWVVSERPHDQRRPVVFSGVHRFLKLSLYLSRASRRWRSSASMAALASEAISLGDFINERASAAASADSFLHRSAARAAASISRSVWAFFLLPKTNHRTPDTKPTNIKISKTDIPITNILFCKLII</sequence>
<dbReference type="RefSeq" id="WP_149894330.1">
    <property type="nucleotide sequence ID" value="NZ_JBHUFA010000009.1"/>
</dbReference>
<evidence type="ECO:0000313" key="2">
    <source>
        <dbReference type="Proteomes" id="UP001597327"/>
    </source>
</evidence>
<reference evidence="2" key="1">
    <citation type="journal article" date="2019" name="Int. J. Syst. Evol. Microbiol.">
        <title>The Global Catalogue of Microorganisms (GCM) 10K type strain sequencing project: providing services to taxonomists for standard genome sequencing and annotation.</title>
        <authorList>
            <consortium name="The Broad Institute Genomics Platform"/>
            <consortium name="The Broad Institute Genome Sequencing Center for Infectious Disease"/>
            <person name="Wu L."/>
            <person name="Ma J."/>
        </authorList>
    </citation>
    <scope>NUCLEOTIDE SEQUENCE [LARGE SCALE GENOMIC DNA]</scope>
    <source>
        <strain evidence="2">JCM 3369</strain>
    </source>
</reference>
<protein>
    <submittedName>
        <fullName evidence="1">Uncharacterized protein</fullName>
    </submittedName>
</protein>
<dbReference type="Proteomes" id="UP001597327">
    <property type="component" value="Unassembled WGS sequence"/>
</dbReference>
<accession>A0ABW4JZ91</accession>
<dbReference type="EMBL" id="JBHUFA010000009">
    <property type="protein sequence ID" value="MFD1696787.1"/>
    <property type="molecule type" value="Genomic_DNA"/>
</dbReference>
<comment type="caution">
    <text evidence="1">The sequence shown here is derived from an EMBL/GenBank/DDBJ whole genome shotgun (WGS) entry which is preliminary data.</text>
</comment>
<evidence type="ECO:0000313" key="1">
    <source>
        <dbReference type="EMBL" id="MFD1696787.1"/>
    </source>
</evidence>
<proteinExistence type="predicted"/>